<evidence type="ECO:0000256" key="1">
    <source>
        <dbReference type="ARBA" id="ARBA00004196"/>
    </source>
</evidence>
<keyword evidence="2" id="KW-0201">Cytochrome c-type biogenesis</keyword>
<keyword evidence="4" id="KW-0676">Redox-active center</keyword>
<dbReference type="InterPro" id="IPR012336">
    <property type="entry name" value="Thioredoxin-like_fold"/>
</dbReference>
<evidence type="ECO:0000313" key="6">
    <source>
        <dbReference type="EMBL" id="MFB9051590.1"/>
    </source>
</evidence>
<evidence type="ECO:0000256" key="2">
    <source>
        <dbReference type="ARBA" id="ARBA00022748"/>
    </source>
</evidence>
<dbReference type="InterPro" id="IPR017937">
    <property type="entry name" value="Thioredoxin_CS"/>
</dbReference>
<evidence type="ECO:0000256" key="4">
    <source>
        <dbReference type="ARBA" id="ARBA00023284"/>
    </source>
</evidence>
<dbReference type="PROSITE" id="PS00194">
    <property type="entry name" value="THIOREDOXIN_1"/>
    <property type="match status" value="1"/>
</dbReference>
<dbReference type="Gene3D" id="3.40.30.10">
    <property type="entry name" value="Glutaredoxin"/>
    <property type="match status" value="1"/>
</dbReference>
<dbReference type="RefSeq" id="WP_382380158.1">
    <property type="nucleotide sequence ID" value="NZ_JBHMEZ010000001.1"/>
</dbReference>
<dbReference type="InterPro" id="IPR013766">
    <property type="entry name" value="Thioredoxin_domain"/>
</dbReference>
<dbReference type="EMBL" id="JBHMEZ010000001">
    <property type="protein sequence ID" value="MFB9051590.1"/>
    <property type="molecule type" value="Genomic_DNA"/>
</dbReference>
<comment type="caution">
    <text evidence="6">The sequence shown here is derived from an EMBL/GenBank/DDBJ whole genome shotgun (WGS) entry which is preliminary data.</text>
</comment>
<comment type="subcellular location">
    <subcellularLocation>
        <location evidence="1">Cell envelope</location>
    </subcellularLocation>
</comment>
<dbReference type="Pfam" id="PF13905">
    <property type="entry name" value="Thioredoxin_8"/>
    <property type="match status" value="1"/>
</dbReference>
<dbReference type="SUPFAM" id="SSF52833">
    <property type="entry name" value="Thioredoxin-like"/>
    <property type="match status" value="1"/>
</dbReference>
<evidence type="ECO:0000256" key="3">
    <source>
        <dbReference type="ARBA" id="ARBA00023157"/>
    </source>
</evidence>
<organism evidence="6 7">
    <name type="scientific">Formosa undariae</name>
    <dbReference type="NCBI Taxonomy" id="1325436"/>
    <lineage>
        <taxon>Bacteria</taxon>
        <taxon>Pseudomonadati</taxon>
        <taxon>Bacteroidota</taxon>
        <taxon>Flavobacteriia</taxon>
        <taxon>Flavobacteriales</taxon>
        <taxon>Flavobacteriaceae</taxon>
        <taxon>Formosa</taxon>
    </lineage>
</organism>
<keyword evidence="7" id="KW-1185">Reference proteome</keyword>
<gene>
    <name evidence="6" type="ORF">ACFFVB_00735</name>
</gene>
<dbReference type="Proteomes" id="UP001589605">
    <property type="component" value="Unassembled WGS sequence"/>
</dbReference>
<proteinExistence type="predicted"/>
<feature type="domain" description="Thioredoxin" evidence="5">
    <location>
        <begin position="707"/>
        <end position="853"/>
    </location>
</feature>
<reference evidence="6 7" key="1">
    <citation type="submission" date="2024-09" db="EMBL/GenBank/DDBJ databases">
        <authorList>
            <person name="Sun Q."/>
            <person name="Mori K."/>
        </authorList>
    </citation>
    <scope>NUCLEOTIDE SEQUENCE [LARGE SCALE GENOMIC DNA]</scope>
    <source>
        <strain evidence="6 7">CECT 8286</strain>
    </source>
</reference>
<name>A0ABV5EWS3_9FLAO</name>
<dbReference type="CDD" id="cd02966">
    <property type="entry name" value="TlpA_like_family"/>
    <property type="match status" value="1"/>
</dbReference>
<sequence length="853" mass="98626">MTTKITVLLLLVAIQFGFSQKIIENPQYGFNSLPGKITKIEVLEDATVLHFHIEYKPKYWINIPSATYIKGMNSDEKLFLTKADGIPIDEHYNMPKSGEVNYKLYFPNAKTEIGKIDFFGGHEKGSWYVHDLVIDEDKYGSVLPKHLIGNWLKTDGSNEWGYGFYYDRAIINKDIWTYKSVKHKKTKSEITLEKGNETKIIYAKLNTDKTVAFGENKKQLTTYSLNRTENKDFKLENDVPYLESDIFKIDSTTYSGVIRNYSSELSKEKTGMIHVNNIFTGNQESHLVKIKDDGRFSVKFPMYYPQEAFVRFPGYNASVFFEPGKETWELINSGSPNDVFFAGDLAEINSGLASLKDIRNYNGYNKLHRNIEKIALQEYKDACIKVYNSEIAKLDEAIKTRFLSKKITQVMRLELDYNFYGAVLSYDIYSKNGKEPKIDSAYVSFLTPEILKNKTAVLTSEYSSFINRLRFSEPFNAFKNLGVTPPEGIALAEMLQSKGITITQEEQELINEQIKFNKENAIALKRRADFNTNNKTVLSRFNRKFGVLYQKLSEEERKEILNTEGSNIDAIINYAKPLDITFSEDEIAKQKAQNNILTEKEKEKFKAFYTTERNNRNQAVSKKYSNEIQEYTKKEFQRQYIENTIALFDEEESWMSDIFITQFISAPIVEQLSPLSTPELKYVSKNIETPFAQEFLVYENERGLAKIEHNKNATGYVVNETSNTEADQVFNAITEKYKGKVIFVDFWATWCGPCRSGMEKMKPMKEELKDKDVVFVYITDQSSPEKTYNNMIPQIKGEHYRVSNDEWNYLKIKFNITGIPHYTLVDKEGTVVKETIKFSSSTNSFKKLITDYL</sequence>
<dbReference type="PROSITE" id="PS51352">
    <property type="entry name" value="THIOREDOXIN_2"/>
    <property type="match status" value="1"/>
</dbReference>
<dbReference type="PANTHER" id="PTHR42852">
    <property type="entry name" value="THIOL:DISULFIDE INTERCHANGE PROTEIN DSBE"/>
    <property type="match status" value="1"/>
</dbReference>
<dbReference type="InterPro" id="IPR050553">
    <property type="entry name" value="Thioredoxin_ResA/DsbE_sf"/>
</dbReference>
<dbReference type="PANTHER" id="PTHR42852:SF6">
    <property type="entry name" value="THIOL:DISULFIDE INTERCHANGE PROTEIN DSBE"/>
    <property type="match status" value="1"/>
</dbReference>
<protein>
    <submittedName>
        <fullName evidence="6">TlpA family protein disulfide reductase</fullName>
    </submittedName>
</protein>
<evidence type="ECO:0000259" key="5">
    <source>
        <dbReference type="PROSITE" id="PS51352"/>
    </source>
</evidence>
<keyword evidence="3" id="KW-1015">Disulfide bond</keyword>
<dbReference type="InterPro" id="IPR036249">
    <property type="entry name" value="Thioredoxin-like_sf"/>
</dbReference>
<accession>A0ABV5EWS3</accession>
<evidence type="ECO:0000313" key="7">
    <source>
        <dbReference type="Proteomes" id="UP001589605"/>
    </source>
</evidence>